<protein>
    <recommendedName>
        <fullName evidence="2">F-box domain-containing protein</fullName>
    </recommendedName>
</protein>
<proteinExistence type="predicted"/>
<comment type="caution">
    <text evidence="3">The sequence shown here is derived from an EMBL/GenBank/DDBJ whole genome shotgun (WGS) entry which is preliminary data.</text>
</comment>
<dbReference type="Proteomes" id="UP001243330">
    <property type="component" value="Unassembled WGS sequence"/>
</dbReference>
<dbReference type="EMBL" id="JAQOWY010000122">
    <property type="protein sequence ID" value="KAK1850348.1"/>
    <property type="molecule type" value="Genomic_DNA"/>
</dbReference>
<dbReference type="Pfam" id="PF00646">
    <property type="entry name" value="F-box"/>
    <property type="match status" value="1"/>
</dbReference>
<dbReference type="AlphaFoldDB" id="A0AAD9ALU7"/>
<feature type="region of interest" description="Disordered" evidence="1">
    <location>
        <begin position="64"/>
        <end position="83"/>
    </location>
</feature>
<accession>A0AAD9ALU7</accession>
<evidence type="ECO:0000313" key="4">
    <source>
        <dbReference type="Proteomes" id="UP001243330"/>
    </source>
</evidence>
<dbReference type="PROSITE" id="PS50181">
    <property type="entry name" value="FBOX"/>
    <property type="match status" value="1"/>
</dbReference>
<sequence length="555" mass="64249">MKTQIALSLLGGYNFEGRHIRQLEATIDTTALQHQLSTQVFSKHLFIMKPHILPQRVARLNNGKKKALKTKQQPQVNQKEARQVDLEVPAEQTALSERPEAEGPEIQTSWPKLSMWNKNHIRNMRESRLLQIPEELLINIMRKAPPHELFMLRQTCFTFFRLFQDVAFKAAHVVREIQARDVVCFNLDYQFPGLYSRWLSLLRPRVMRLNLCQGCYSVKTKQPELALWRESRDYERRLRYLEGREYLHDDCDNCRRRYPPLQFSDKYGKCILHHQGEVGLCRHRSVLMRNVEHRWKSLRSAEHHAKLMFVKCEECVKLCHAAVPAAASGHKPTIPPSISTFSSTCSFTIEWNLPIFTLGEQSITETFLLDQLSDFGERHGRRLLCPHFEFRRLLECFDPRICSCLGMDIRVGGSSMRASSRPGITGAPIPTCSEASRLTPGANFIPASWGAGMEQHSVKCDYCTASYGWGRDDRVVFLRRWSLAHWDIRTAQHMEGVIRLIDPCSYVEKLASKSRNILWCPNVKCRNGRDWVSMTKRLEAGKVPSWSRPWYLGIA</sequence>
<gene>
    <name evidence="3" type="ORF">CCHR01_07057</name>
</gene>
<dbReference type="SUPFAM" id="SSF81383">
    <property type="entry name" value="F-box domain"/>
    <property type="match status" value="1"/>
</dbReference>
<evidence type="ECO:0000313" key="3">
    <source>
        <dbReference type="EMBL" id="KAK1850348.1"/>
    </source>
</evidence>
<reference evidence="3" key="1">
    <citation type="submission" date="2023-01" db="EMBL/GenBank/DDBJ databases">
        <title>Colletotrichum chrysophilum M932 genome sequence.</title>
        <authorList>
            <person name="Baroncelli R."/>
        </authorList>
    </citation>
    <scope>NUCLEOTIDE SEQUENCE</scope>
    <source>
        <strain evidence="3">M932</strain>
    </source>
</reference>
<keyword evidence="4" id="KW-1185">Reference proteome</keyword>
<evidence type="ECO:0000259" key="2">
    <source>
        <dbReference type="PROSITE" id="PS50181"/>
    </source>
</evidence>
<dbReference type="InterPro" id="IPR001810">
    <property type="entry name" value="F-box_dom"/>
</dbReference>
<organism evidence="3 4">
    <name type="scientific">Colletotrichum chrysophilum</name>
    <dbReference type="NCBI Taxonomy" id="1836956"/>
    <lineage>
        <taxon>Eukaryota</taxon>
        <taxon>Fungi</taxon>
        <taxon>Dikarya</taxon>
        <taxon>Ascomycota</taxon>
        <taxon>Pezizomycotina</taxon>
        <taxon>Sordariomycetes</taxon>
        <taxon>Hypocreomycetidae</taxon>
        <taxon>Glomerellales</taxon>
        <taxon>Glomerellaceae</taxon>
        <taxon>Colletotrichum</taxon>
        <taxon>Colletotrichum gloeosporioides species complex</taxon>
    </lineage>
</organism>
<dbReference type="InterPro" id="IPR036047">
    <property type="entry name" value="F-box-like_dom_sf"/>
</dbReference>
<feature type="domain" description="F-box" evidence="2">
    <location>
        <begin position="126"/>
        <end position="177"/>
    </location>
</feature>
<name>A0AAD9ALU7_9PEZI</name>
<evidence type="ECO:0000256" key="1">
    <source>
        <dbReference type="SAM" id="MobiDB-lite"/>
    </source>
</evidence>